<comment type="caution">
    <text evidence="2">The sequence shown here is derived from an EMBL/GenBank/DDBJ whole genome shotgun (WGS) entry which is preliminary data.</text>
</comment>
<name>A0A4Y2DUE5_ARAVE</name>
<evidence type="ECO:0000256" key="1">
    <source>
        <dbReference type="SAM" id="MobiDB-lite"/>
    </source>
</evidence>
<evidence type="ECO:0000313" key="2">
    <source>
        <dbReference type="EMBL" id="GBM19636.1"/>
    </source>
</evidence>
<feature type="region of interest" description="Disordered" evidence="1">
    <location>
        <begin position="1"/>
        <end position="76"/>
    </location>
</feature>
<dbReference type="Proteomes" id="UP000499080">
    <property type="component" value="Unassembled WGS sequence"/>
</dbReference>
<protein>
    <submittedName>
        <fullName evidence="2">Uncharacterized protein</fullName>
    </submittedName>
</protein>
<dbReference type="AlphaFoldDB" id="A0A4Y2DUE5"/>
<sequence length="98" mass="10257">MIVNKSSSIDMGGNPVLSYHPVDTGYSLDGHTDRAQSTSAANQPEAGRKEKESAKAAAGGKPKESTKGAKKVPTLADNSHLIQTGIFGTWEGKSNCQL</sequence>
<gene>
    <name evidence="2" type="ORF">AVEN_107306_1</name>
</gene>
<organism evidence="2 3">
    <name type="scientific">Araneus ventricosus</name>
    <name type="common">Orbweaver spider</name>
    <name type="synonym">Epeira ventricosa</name>
    <dbReference type="NCBI Taxonomy" id="182803"/>
    <lineage>
        <taxon>Eukaryota</taxon>
        <taxon>Metazoa</taxon>
        <taxon>Ecdysozoa</taxon>
        <taxon>Arthropoda</taxon>
        <taxon>Chelicerata</taxon>
        <taxon>Arachnida</taxon>
        <taxon>Araneae</taxon>
        <taxon>Araneomorphae</taxon>
        <taxon>Entelegynae</taxon>
        <taxon>Araneoidea</taxon>
        <taxon>Araneidae</taxon>
        <taxon>Araneus</taxon>
    </lineage>
</organism>
<dbReference type="EMBL" id="BGPR01000427">
    <property type="protein sequence ID" value="GBM19636.1"/>
    <property type="molecule type" value="Genomic_DNA"/>
</dbReference>
<accession>A0A4Y2DUE5</accession>
<evidence type="ECO:0000313" key="3">
    <source>
        <dbReference type="Proteomes" id="UP000499080"/>
    </source>
</evidence>
<proteinExistence type="predicted"/>
<reference evidence="2 3" key="1">
    <citation type="journal article" date="2019" name="Sci. Rep.">
        <title>Orb-weaving spider Araneus ventricosus genome elucidates the spidroin gene catalogue.</title>
        <authorList>
            <person name="Kono N."/>
            <person name="Nakamura H."/>
            <person name="Ohtoshi R."/>
            <person name="Moran D.A.P."/>
            <person name="Shinohara A."/>
            <person name="Yoshida Y."/>
            <person name="Fujiwara M."/>
            <person name="Mori M."/>
            <person name="Tomita M."/>
            <person name="Arakawa K."/>
        </authorList>
    </citation>
    <scope>NUCLEOTIDE SEQUENCE [LARGE SCALE GENOMIC DNA]</scope>
</reference>
<keyword evidence="3" id="KW-1185">Reference proteome</keyword>